<sequence>MPYGKQNYRGLAERVAQDRHGNPGSIIYKPLEKDHPDRGNEWHLSGRWTNPSMFRPVSLLLLLDYPNHDLEPAFQQLSSFAEWHYPTKPDTTSAFPKNLRPVRVQQRWLYSHIPEAAAGVDEIAPLLAQTHREPESVKEPSTRHPVMALGHVEGYKKTVSDVLVMATATGRAGHILRLNTLTDMSKQWERGDKVNLRVHTGPAEEAFWSENASPISNVVFFEGRSRTRMMRFLMVQQPAATTLFRPIIHKMPVEGKGRLPAQRPSFLEANPIFTLKAEKTGGSRHTDVAYNDGAERQDPQVAVIDESGCWSVWDIKLFKKTLRPGFVTCGHVKTGFLPKLPPADNPTGERFRVLWVRRPEVNLPYHGDADEGHVPSSQGPFLGPGVEFQRTRSHHLMICDNTTLKVTDIQRHKFSPTLSISARGVRDRIVCIKACPLGTSLVFVLTEKTIRLIDTLPSTDEGQLGRTMPRTILSIPHNRSKDDDLLLDIAPDTHKMYLNGFVTVYIYSTRNTVVDFIWFKLLASEPQSAQFYHLPYILSDDCLYKGDKIGGGFRSLSFHPTVYKARKSKNRVGGPGHEYFYGFVQFYEIFSQDQRLAVRHAIGSVFKAGSSLLVFAPEIDVSRKAKKYLEHSQVFKYTAETFTTPDSFALFDITGLREQHPLIERVLDEEESKRELKNITRLVAPLLRLLKARETLNGDIAGAPAWWHRGSPVASIEASLGDFAVELPRRIPLTTLREIAYLFNITKRVEEFVPEWNAALHALEHASPLLTLSAVNNTTERCNLLQLYLRLKSAYIQKRRSVPPDGRRGDVNHIAEQAIREAACDIFLSSYTIIETRLLSPPPREINLSQGKQLEGMDGDSLPPMTLSSQDQNPLLTPRMTPSEPITPTPEPPNLTNPSLDDALDRLSTLALSSSDPSQPAAVSSRPSSSRPSSSRSAKNKLNLTTGKRSTLISRWTLNEDMSSPQCVKESYSWTHPESEELAEWRKDLLQKREIEREKKRRKMERYRTLGILPSSDAAAGVAGPSSSQTQARSSSQVPIVMGPPERKRKRQKVAGFGTGAGVGFSVAGARGGMPSMSISSQAMSSQHLPLLLQTHGGSGPTAVGPMSSQTHLQGSAAAAAAAADAGAGVAGSSQPTGLGISMSQPVTGAFGGKFGGGVGISKKGKGSKSKGKKRAKPGF</sequence>
<feature type="region of interest" description="Disordered" evidence="1">
    <location>
        <begin position="842"/>
        <end position="946"/>
    </location>
</feature>
<feature type="region of interest" description="Disordered" evidence="1">
    <location>
        <begin position="1016"/>
        <end position="1047"/>
    </location>
</feature>
<reference evidence="3" key="1">
    <citation type="submission" date="2022-07" db="EMBL/GenBank/DDBJ databases">
        <title>Draft genome sequence of Zalerion maritima ATCC 34329, a (micro)plastics degrading marine fungus.</title>
        <authorList>
            <person name="Paco A."/>
            <person name="Goncalves M.F.M."/>
            <person name="Rocha-Santos T.A.P."/>
            <person name="Alves A."/>
        </authorList>
    </citation>
    <scope>NUCLEOTIDE SEQUENCE</scope>
    <source>
        <strain evidence="3">ATCC 34329</strain>
    </source>
</reference>
<protein>
    <recommendedName>
        <fullName evidence="2">RRN6 beta-propeller domain-containing protein</fullName>
    </recommendedName>
</protein>
<comment type="caution">
    <text evidence="3">The sequence shown here is derived from an EMBL/GenBank/DDBJ whole genome shotgun (WGS) entry which is preliminary data.</text>
</comment>
<name>A0AAD5WTZ4_9PEZI</name>
<evidence type="ECO:0000313" key="4">
    <source>
        <dbReference type="Proteomes" id="UP001201980"/>
    </source>
</evidence>
<organism evidence="3 4">
    <name type="scientific">Zalerion maritima</name>
    <dbReference type="NCBI Taxonomy" id="339359"/>
    <lineage>
        <taxon>Eukaryota</taxon>
        <taxon>Fungi</taxon>
        <taxon>Dikarya</taxon>
        <taxon>Ascomycota</taxon>
        <taxon>Pezizomycotina</taxon>
        <taxon>Sordariomycetes</taxon>
        <taxon>Lulworthiomycetidae</taxon>
        <taxon>Lulworthiales</taxon>
        <taxon>Lulworthiaceae</taxon>
        <taxon>Zalerion</taxon>
    </lineage>
</organism>
<feature type="compositionally biased region" description="Polar residues" evidence="1">
    <location>
        <begin position="866"/>
        <end position="875"/>
    </location>
</feature>
<dbReference type="EMBL" id="JAKWBI020000111">
    <property type="protein sequence ID" value="KAJ2902493.1"/>
    <property type="molecule type" value="Genomic_DNA"/>
</dbReference>
<feature type="compositionally biased region" description="Low complexity" evidence="1">
    <location>
        <begin position="1026"/>
        <end position="1037"/>
    </location>
</feature>
<evidence type="ECO:0000313" key="3">
    <source>
        <dbReference type="EMBL" id="KAJ2902493.1"/>
    </source>
</evidence>
<dbReference type="Pfam" id="PF10214">
    <property type="entry name" value="Rrn6_beta-prop"/>
    <property type="match status" value="1"/>
</dbReference>
<dbReference type="InterPro" id="IPR048535">
    <property type="entry name" value="RRN6_beta-prop"/>
</dbReference>
<keyword evidence="4" id="KW-1185">Reference proteome</keyword>
<dbReference type="AlphaFoldDB" id="A0AAD5WTZ4"/>
<dbReference type="PANTHER" id="PTHR28221">
    <property type="entry name" value="RNA POLYMERASE I-SPECIFIC TRANSCRIPTION INITIATION FACTOR RRN6"/>
    <property type="match status" value="1"/>
</dbReference>
<evidence type="ECO:0000259" key="2">
    <source>
        <dbReference type="Pfam" id="PF10214"/>
    </source>
</evidence>
<feature type="compositionally biased region" description="Pro residues" evidence="1">
    <location>
        <begin position="885"/>
        <end position="895"/>
    </location>
</feature>
<dbReference type="PANTHER" id="PTHR28221:SF2">
    <property type="entry name" value="RNA POLYMERASE I-SPECIFIC TRANSCRIPTION INITIATION FACTOR RRN6"/>
    <property type="match status" value="1"/>
</dbReference>
<evidence type="ECO:0000256" key="1">
    <source>
        <dbReference type="SAM" id="MobiDB-lite"/>
    </source>
</evidence>
<feature type="domain" description="RRN6 beta-propeller" evidence="2">
    <location>
        <begin position="144"/>
        <end position="539"/>
    </location>
</feature>
<proteinExistence type="predicted"/>
<feature type="region of interest" description="Disordered" evidence="1">
    <location>
        <begin position="1155"/>
        <end position="1180"/>
    </location>
</feature>
<dbReference type="InterPro" id="IPR019350">
    <property type="entry name" value="RNA_pol_I-sp_TIF_RRN6-like"/>
</dbReference>
<dbReference type="Proteomes" id="UP001201980">
    <property type="component" value="Unassembled WGS sequence"/>
</dbReference>
<feature type="compositionally biased region" description="Basic residues" evidence="1">
    <location>
        <begin position="1163"/>
        <end position="1180"/>
    </location>
</feature>
<gene>
    <name evidence="3" type="ORF">MKZ38_000543</name>
</gene>
<accession>A0AAD5WTZ4</accession>
<feature type="compositionally biased region" description="Low complexity" evidence="1">
    <location>
        <begin position="917"/>
        <end position="937"/>
    </location>
</feature>